<dbReference type="HOGENOM" id="CLU_3351950_0_0_1"/>
<feature type="transmembrane region" description="Helical" evidence="1">
    <location>
        <begin position="12"/>
        <end position="32"/>
    </location>
</feature>
<dbReference type="AlphaFoldDB" id="K3ZGM4"/>
<sequence length="37" mass="4167">MMVLSNFREFIQAAMAAIVILGFLVSQLGYVWPLHSI</sequence>
<reference evidence="2" key="2">
    <citation type="submission" date="2018-08" db="UniProtKB">
        <authorList>
            <consortium name="EnsemblPlants"/>
        </authorList>
    </citation>
    <scope>IDENTIFICATION</scope>
    <source>
        <strain evidence="2">Yugu1</strain>
    </source>
</reference>
<organism evidence="2 3">
    <name type="scientific">Setaria italica</name>
    <name type="common">Foxtail millet</name>
    <name type="synonym">Panicum italicum</name>
    <dbReference type="NCBI Taxonomy" id="4555"/>
    <lineage>
        <taxon>Eukaryota</taxon>
        <taxon>Viridiplantae</taxon>
        <taxon>Streptophyta</taxon>
        <taxon>Embryophyta</taxon>
        <taxon>Tracheophyta</taxon>
        <taxon>Spermatophyta</taxon>
        <taxon>Magnoliopsida</taxon>
        <taxon>Liliopsida</taxon>
        <taxon>Poales</taxon>
        <taxon>Poaceae</taxon>
        <taxon>PACMAD clade</taxon>
        <taxon>Panicoideae</taxon>
        <taxon>Panicodae</taxon>
        <taxon>Paniceae</taxon>
        <taxon>Cenchrinae</taxon>
        <taxon>Setaria</taxon>
    </lineage>
</organism>
<dbReference type="InParanoid" id="K3ZGM4"/>
<accession>K3ZGM4</accession>
<name>K3ZGM4_SETIT</name>
<proteinExistence type="predicted"/>
<protein>
    <submittedName>
        <fullName evidence="2">Uncharacterized protein</fullName>
    </submittedName>
</protein>
<reference evidence="3" key="1">
    <citation type="journal article" date="2012" name="Nat. Biotechnol.">
        <title>Reference genome sequence of the model plant Setaria.</title>
        <authorList>
            <person name="Bennetzen J.L."/>
            <person name="Schmutz J."/>
            <person name="Wang H."/>
            <person name="Percifield R."/>
            <person name="Hawkins J."/>
            <person name="Pontaroli A.C."/>
            <person name="Estep M."/>
            <person name="Feng L."/>
            <person name="Vaughn J.N."/>
            <person name="Grimwood J."/>
            <person name="Jenkins J."/>
            <person name="Barry K."/>
            <person name="Lindquist E."/>
            <person name="Hellsten U."/>
            <person name="Deshpande S."/>
            <person name="Wang X."/>
            <person name="Wu X."/>
            <person name="Mitros T."/>
            <person name="Triplett J."/>
            <person name="Yang X."/>
            <person name="Ye C.Y."/>
            <person name="Mauro-Herrera M."/>
            <person name="Wang L."/>
            <person name="Li P."/>
            <person name="Sharma M."/>
            <person name="Sharma R."/>
            <person name="Ronald P.C."/>
            <person name="Panaud O."/>
            <person name="Kellogg E.A."/>
            <person name="Brutnell T.P."/>
            <person name="Doust A.N."/>
            <person name="Tuskan G.A."/>
            <person name="Rokhsar D."/>
            <person name="Devos K.M."/>
        </authorList>
    </citation>
    <scope>NUCLEOTIDE SEQUENCE [LARGE SCALE GENOMIC DNA]</scope>
    <source>
        <strain evidence="3">cv. Yugu1</strain>
    </source>
</reference>
<dbReference type="EMBL" id="AGNK02001711">
    <property type="status" value="NOT_ANNOTATED_CDS"/>
    <property type="molecule type" value="Genomic_DNA"/>
</dbReference>
<dbReference type="Proteomes" id="UP000004995">
    <property type="component" value="Unassembled WGS sequence"/>
</dbReference>
<evidence type="ECO:0000313" key="3">
    <source>
        <dbReference type="Proteomes" id="UP000004995"/>
    </source>
</evidence>
<keyword evidence="1" id="KW-0812">Transmembrane</keyword>
<keyword evidence="1" id="KW-0472">Membrane</keyword>
<dbReference type="Gramene" id="KQL15432">
    <property type="protein sequence ID" value="KQL15432"/>
    <property type="gene ID" value="SETIT_025726mg"/>
</dbReference>
<keyword evidence="3" id="KW-1185">Reference proteome</keyword>
<keyword evidence="1" id="KW-1133">Transmembrane helix</keyword>
<evidence type="ECO:0000256" key="1">
    <source>
        <dbReference type="SAM" id="Phobius"/>
    </source>
</evidence>
<dbReference type="EnsemblPlants" id="KQL15432">
    <property type="protein sequence ID" value="KQL15432"/>
    <property type="gene ID" value="SETIT_025726mg"/>
</dbReference>
<evidence type="ECO:0000313" key="2">
    <source>
        <dbReference type="EnsemblPlants" id="KQL15432"/>
    </source>
</evidence>